<proteinExistence type="predicted"/>
<reference evidence="1 2" key="1">
    <citation type="submission" date="2022-10" db="EMBL/GenBank/DDBJ databases">
        <title>Sphingomonas sp.</title>
        <authorList>
            <person name="Jin C."/>
        </authorList>
    </citation>
    <scope>NUCLEOTIDE SEQUENCE [LARGE SCALE GENOMIC DNA]</scope>
    <source>
        <strain evidence="1 2">BN140010</strain>
    </source>
</reference>
<evidence type="ECO:0000313" key="1">
    <source>
        <dbReference type="EMBL" id="MCW3798615.1"/>
    </source>
</evidence>
<dbReference type="InterPro" id="IPR012334">
    <property type="entry name" value="Pectin_lyas_fold"/>
</dbReference>
<protein>
    <recommendedName>
        <fullName evidence="3">Pectate lyase superfamily protein domain-containing protein</fullName>
    </recommendedName>
</protein>
<dbReference type="Gene3D" id="2.160.20.10">
    <property type="entry name" value="Single-stranded right-handed beta-helix, Pectin lyase-like"/>
    <property type="match status" value="1"/>
</dbReference>
<accession>A0ABT3JHT1</accession>
<dbReference type="EMBL" id="JAPDOB010000002">
    <property type="protein sequence ID" value="MCW3798615.1"/>
    <property type="molecule type" value="Genomic_DNA"/>
</dbReference>
<dbReference type="RefSeq" id="WP_264883544.1">
    <property type="nucleotide sequence ID" value="NZ_JAPDOB010000002.1"/>
</dbReference>
<sequence length="768" mass="79036">MPAVFTPRFVDLVRTYTTTQGTGPVVPGAAVQGFSSFAEALNFGDQFYYCMQGIDHPSEREVGRGSFQADGTITRQPVSGTATDFSSGAKTISLVTAAEWFTQQQSAIGTATPGAVVSIATRAELSEAGGGSPGNGSVRWLREGGREGLFVFDSSDLSAKVTADPRQGVCVAPAGDPTGAAGCWMRKVDGPFNVRWFGAVGDYVADDLPAFVACRDFILSQTQGVFAGNHVMFVPSGRYFLADRFDSNGLRLVGEHSGQPGGASTVLRAAKNKTCVRLTGGPNNASSSLENVQLVGGNVTVTSSGSVTSYAAGNSPTGNGVELAVDWATCINVSAVCFGGTGFVANSDLRAGNCNSFYLERCQSMYNRGDGYLFAGTDANAGTTINCSSISNGGAGFREYTFLGNTHIAPHVRDCGVVDATGCNGPVGTCKHGTTPARYFYVVAGREAQAATEVPGSVSNGAEAWREFSGHPSCKVWTAGQTWTSASPYQTNPANVNARNSFVGCYAESAQAPVQATAPSIFSGGLLDEVGFDKDSSASWLRAGTVEQKAALVVPGFMAMQNGSAELASLPIAAVSRPWNVLQPGPQQGSVHLRHSCIAGQGTALTFGYAGGGGMSAGAGVYSHSYPTSGSRLSLATTDNFGMGAQTALTIDEWGNVDAVRGSLKGHCPVTVQSGAAYTAVAGDRDSYVRFTSNSAVTFTIPPNSVAAMPLGAEITMEQGGSGSVTPTPGPGVIINKRGAVSATAGQFAVATLKKVGADVWTLTGDLA</sequence>
<gene>
    <name evidence="1" type="ORF">OMW55_12440</name>
</gene>
<dbReference type="SUPFAM" id="SSF51126">
    <property type="entry name" value="Pectin lyase-like"/>
    <property type="match status" value="1"/>
</dbReference>
<organism evidence="1 2">
    <name type="scientific">Sphingomonas arvum</name>
    <dbReference type="NCBI Taxonomy" id="2992113"/>
    <lineage>
        <taxon>Bacteria</taxon>
        <taxon>Pseudomonadati</taxon>
        <taxon>Pseudomonadota</taxon>
        <taxon>Alphaproteobacteria</taxon>
        <taxon>Sphingomonadales</taxon>
        <taxon>Sphingomonadaceae</taxon>
        <taxon>Sphingomonas</taxon>
    </lineage>
</organism>
<keyword evidence="2" id="KW-1185">Reference proteome</keyword>
<dbReference type="InterPro" id="IPR011050">
    <property type="entry name" value="Pectin_lyase_fold/virulence"/>
</dbReference>
<comment type="caution">
    <text evidence="1">The sequence shown here is derived from an EMBL/GenBank/DDBJ whole genome shotgun (WGS) entry which is preliminary data.</text>
</comment>
<name>A0ABT3JHT1_9SPHN</name>
<dbReference type="Proteomes" id="UP001526246">
    <property type="component" value="Unassembled WGS sequence"/>
</dbReference>
<evidence type="ECO:0000313" key="2">
    <source>
        <dbReference type="Proteomes" id="UP001526246"/>
    </source>
</evidence>
<evidence type="ECO:0008006" key="3">
    <source>
        <dbReference type="Google" id="ProtNLM"/>
    </source>
</evidence>